<proteinExistence type="predicted"/>
<dbReference type="AlphaFoldDB" id="A0A834I5J3"/>
<accession>A0A834I5J3</accession>
<comment type="caution">
    <text evidence="1">The sequence shown here is derived from an EMBL/GenBank/DDBJ whole genome shotgun (WGS) entry which is preliminary data.</text>
</comment>
<keyword evidence="2" id="KW-1185">Reference proteome</keyword>
<dbReference type="Proteomes" id="UP000625711">
    <property type="component" value="Unassembled WGS sequence"/>
</dbReference>
<sequence length="104" mass="11456">MKKKVKLEDERFTGYAPTILHFGINPRLSAARQFMDDIPIVHFVDSDKAFAEARERIRGNANKKVRLFTTGDVVAIDDSQVAGGGSQPGQFKGPFIVPAVLPNE</sequence>
<gene>
    <name evidence="1" type="ORF">GWI33_014737</name>
</gene>
<name>A0A834I5J3_RHYFE</name>
<organism evidence="1 2">
    <name type="scientific">Rhynchophorus ferrugineus</name>
    <name type="common">Red palm weevil</name>
    <name type="synonym">Curculio ferrugineus</name>
    <dbReference type="NCBI Taxonomy" id="354439"/>
    <lineage>
        <taxon>Eukaryota</taxon>
        <taxon>Metazoa</taxon>
        <taxon>Ecdysozoa</taxon>
        <taxon>Arthropoda</taxon>
        <taxon>Hexapoda</taxon>
        <taxon>Insecta</taxon>
        <taxon>Pterygota</taxon>
        <taxon>Neoptera</taxon>
        <taxon>Endopterygota</taxon>
        <taxon>Coleoptera</taxon>
        <taxon>Polyphaga</taxon>
        <taxon>Cucujiformia</taxon>
        <taxon>Curculionidae</taxon>
        <taxon>Dryophthorinae</taxon>
        <taxon>Rhynchophorus</taxon>
    </lineage>
</organism>
<protein>
    <submittedName>
        <fullName evidence="1">Uncharacterized protein</fullName>
    </submittedName>
</protein>
<evidence type="ECO:0000313" key="1">
    <source>
        <dbReference type="EMBL" id="KAF7272478.1"/>
    </source>
</evidence>
<evidence type="ECO:0000313" key="2">
    <source>
        <dbReference type="Proteomes" id="UP000625711"/>
    </source>
</evidence>
<dbReference type="OrthoDB" id="8052569at2759"/>
<reference evidence="1" key="1">
    <citation type="submission" date="2020-08" db="EMBL/GenBank/DDBJ databases">
        <title>Genome sequencing and assembly of the red palm weevil Rhynchophorus ferrugineus.</title>
        <authorList>
            <person name="Dias G.B."/>
            <person name="Bergman C.M."/>
            <person name="Manee M."/>
        </authorList>
    </citation>
    <scope>NUCLEOTIDE SEQUENCE</scope>
    <source>
        <strain evidence="1">AA-2017</strain>
        <tissue evidence="1">Whole larva</tissue>
    </source>
</reference>
<dbReference type="EMBL" id="JAACXV010013759">
    <property type="protein sequence ID" value="KAF7272478.1"/>
    <property type="molecule type" value="Genomic_DNA"/>
</dbReference>